<dbReference type="KEGG" id="pfla:Pflav_003040"/>
<organism evidence="1 2">
    <name type="scientific">Phytohabitans flavus</name>
    <dbReference type="NCBI Taxonomy" id="1076124"/>
    <lineage>
        <taxon>Bacteria</taxon>
        <taxon>Bacillati</taxon>
        <taxon>Actinomycetota</taxon>
        <taxon>Actinomycetes</taxon>
        <taxon>Micromonosporales</taxon>
        <taxon>Micromonosporaceae</taxon>
    </lineage>
</organism>
<dbReference type="AlphaFoldDB" id="A0A6F8XJA1"/>
<proteinExistence type="predicted"/>
<keyword evidence="2" id="KW-1185">Reference proteome</keyword>
<accession>A0A6F8XJA1</accession>
<protein>
    <submittedName>
        <fullName evidence="1">Uncharacterized protein</fullName>
    </submittedName>
</protein>
<gene>
    <name evidence="1" type="ORF">Pflav_003040</name>
</gene>
<name>A0A6F8XJA1_9ACTN</name>
<dbReference type="Proteomes" id="UP000502508">
    <property type="component" value="Chromosome"/>
</dbReference>
<evidence type="ECO:0000313" key="1">
    <source>
        <dbReference type="EMBL" id="BCB73894.1"/>
    </source>
</evidence>
<sequence length="76" mass="7822">MPERAADPVVAILEIHSPCYAHGHGAARRERIALGRAPARVRAGGLCGAEGEAAGAAVRTTADVAVAHVFGLEWIP</sequence>
<reference evidence="1 2" key="1">
    <citation type="submission" date="2020-03" db="EMBL/GenBank/DDBJ databases">
        <title>Whole genome shotgun sequence of Phytohabitans flavus NBRC 107702.</title>
        <authorList>
            <person name="Komaki H."/>
            <person name="Tamura T."/>
        </authorList>
    </citation>
    <scope>NUCLEOTIDE SEQUENCE [LARGE SCALE GENOMIC DNA]</scope>
    <source>
        <strain evidence="1 2">NBRC 107702</strain>
    </source>
</reference>
<dbReference type="EMBL" id="AP022870">
    <property type="protein sequence ID" value="BCB73894.1"/>
    <property type="molecule type" value="Genomic_DNA"/>
</dbReference>
<reference evidence="1 2" key="2">
    <citation type="submission" date="2020-03" db="EMBL/GenBank/DDBJ databases">
        <authorList>
            <person name="Ichikawa N."/>
            <person name="Kimura A."/>
            <person name="Kitahashi Y."/>
            <person name="Uohara A."/>
        </authorList>
    </citation>
    <scope>NUCLEOTIDE SEQUENCE [LARGE SCALE GENOMIC DNA]</scope>
    <source>
        <strain evidence="1 2">NBRC 107702</strain>
    </source>
</reference>
<evidence type="ECO:0000313" key="2">
    <source>
        <dbReference type="Proteomes" id="UP000502508"/>
    </source>
</evidence>